<dbReference type="AlphaFoldDB" id="A0A0E3M7F9"/>
<dbReference type="InterPro" id="IPR004014">
    <property type="entry name" value="ATPase_P-typ_cation-transptr_N"/>
</dbReference>
<feature type="transmembrane region" description="Helical" evidence="7">
    <location>
        <begin position="283"/>
        <end position="302"/>
    </location>
</feature>
<comment type="similarity">
    <text evidence="2">Belongs to the cation transport ATPase (P-type) (TC 3.A.3) family. Type IIA subfamily.</text>
</comment>
<dbReference type="InterPro" id="IPR050510">
    <property type="entry name" value="Cation_transp_ATPase_P-type"/>
</dbReference>
<comment type="subcellular location">
    <subcellularLocation>
        <location evidence="1">Cell membrane</location>
        <topology evidence="1">Multi-pass membrane protein</topology>
    </subcellularLocation>
</comment>
<evidence type="ECO:0000313" key="9">
    <source>
        <dbReference type="EMBL" id="AKA70675.1"/>
    </source>
</evidence>
<dbReference type="PANTHER" id="PTHR43294:SF21">
    <property type="entry name" value="CATION TRANSPORTING ATPASE"/>
    <property type="match status" value="1"/>
</dbReference>
<dbReference type="InterPro" id="IPR036412">
    <property type="entry name" value="HAD-like_sf"/>
</dbReference>
<dbReference type="PRINTS" id="PR00119">
    <property type="entry name" value="CATATPASE"/>
</dbReference>
<dbReference type="Gene3D" id="3.40.1110.10">
    <property type="entry name" value="Calcium-transporting ATPase, cytoplasmic domain N"/>
    <property type="match status" value="1"/>
</dbReference>
<gene>
    <name evidence="9" type="ORF">CSCA_3550</name>
</gene>
<dbReference type="Gene3D" id="2.70.150.10">
    <property type="entry name" value="Calcium-transporting ATPase, cytoplasmic transduction domain A"/>
    <property type="match status" value="1"/>
</dbReference>
<dbReference type="GO" id="GO:0000166">
    <property type="term" value="F:nucleotide binding"/>
    <property type="evidence" value="ECO:0007669"/>
    <property type="project" value="InterPro"/>
</dbReference>
<dbReference type="GO" id="GO:0005391">
    <property type="term" value="F:P-type sodium:potassium-exchanging transporter activity"/>
    <property type="evidence" value="ECO:0007669"/>
    <property type="project" value="TreeGrafter"/>
</dbReference>
<protein>
    <submittedName>
        <fullName evidence="9">E1-E2 ATPase-associated domain protein</fullName>
    </submittedName>
</protein>
<evidence type="ECO:0000313" key="10">
    <source>
        <dbReference type="Proteomes" id="UP000033115"/>
    </source>
</evidence>
<dbReference type="HOGENOM" id="CLU_002360_1_1_9"/>
<dbReference type="Gene3D" id="1.20.1110.10">
    <property type="entry name" value="Calcium-transporting ATPase, transmembrane domain"/>
    <property type="match status" value="1"/>
</dbReference>
<sequence length="865" mass="98017">MIEWYDKPWSEVVKNFGSNIYSGLDEEQVKPHRDKYGNNKIKVPRPPRLGKLIKNQIKNFWMIILVLISIVFIYLHQYISSSIVFFVIIINFLFVVLSEYNQGKNLKTLQRLNIGNARVVREGRTLKVPAENLVVGDIVIVGKGEVVQADLRVIESDELKINESAVTGKSFIAEKYETKIIDKELKLSDMKNILFKSSYVVDGSGTGIVIATGMNTQISNIIKLFLGEKENGKSFNERLNGILNLFALFILIPLAVILCIDFMQKENIKYLLKFSSTMILNSIPQTMIVIVSIVSAILLKIAKKQSIVFKNLSVIEKLSQVSVICTDKVGAFSTNKMKVAKIYSDEVLIDALGEELRQGISEDKDVNIYRMTNIGLLCNDTKSIAGKLENPKDDLMEIALVKFARENGIDKRDLERRHKRIKQISFDTERRMMTTLNIVDENCRANVKGAVDSILARCTYIMKDGLEVEITDEDIEKIKQADIEMSNECLSVIATAYRNFIYEPSLNENIESHLVFSGLFGFENTIREDSIEAIEKSDFLNIKPIIITEDNKLTALALGKKLGTISNIQQILSGVEIDNMPDEEFKRIGDKINIFSRIDSKHKVKIIRDLKEYGYITAITGSKLTDLPALRVSDVGITTSSSNIVKKLADIFVNDINFLQILNSIEDSRKIISLMKKIILYVITNSTAMITFTSIIHLYKKEVPFILGEGLIFSFIAMTLSCIAIAYQYKNEKNECDGYIIDKTIIKDNMSFIIFNGVLMGAAAFLAFQFGYSKGIIFAQALSFGILNLNAVIFTYSFSNKLFFKNKLSNFIVFINFIIQCGILYLISGKNTIFNMEYLRIVGIIIGIWFIICLFKKFDKEEIYD</sequence>
<dbReference type="GO" id="GO:0006883">
    <property type="term" value="P:intracellular sodium ion homeostasis"/>
    <property type="evidence" value="ECO:0007669"/>
    <property type="project" value="TreeGrafter"/>
</dbReference>
<dbReference type="RefSeq" id="WP_029160790.1">
    <property type="nucleotide sequence ID" value="NZ_CP009933.1"/>
</dbReference>
<dbReference type="GO" id="GO:1990573">
    <property type="term" value="P:potassium ion import across plasma membrane"/>
    <property type="evidence" value="ECO:0007669"/>
    <property type="project" value="TreeGrafter"/>
</dbReference>
<feature type="transmembrane region" description="Helical" evidence="7">
    <location>
        <begin position="60"/>
        <end position="77"/>
    </location>
</feature>
<accession>A0A0E3M7F9</accession>
<dbReference type="InterPro" id="IPR059000">
    <property type="entry name" value="ATPase_P-type_domA"/>
</dbReference>
<evidence type="ECO:0000256" key="1">
    <source>
        <dbReference type="ARBA" id="ARBA00004651"/>
    </source>
</evidence>
<evidence type="ECO:0000256" key="2">
    <source>
        <dbReference type="ARBA" id="ARBA00005675"/>
    </source>
</evidence>
<evidence type="ECO:0000256" key="7">
    <source>
        <dbReference type="SAM" id="Phobius"/>
    </source>
</evidence>
<dbReference type="Gene3D" id="3.40.50.1000">
    <property type="entry name" value="HAD superfamily/HAD-like"/>
    <property type="match status" value="1"/>
</dbReference>
<dbReference type="EMBL" id="CP009933">
    <property type="protein sequence ID" value="AKA70675.1"/>
    <property type="molecule type" value="Genomic_DNA"/>
</dbReference>
<organism evidence="9 10">
    <name type="scientific">Clostridium scatologenes</name>
    <dbReference type="NCBI Taxonomy" id="1548"/>
    <lineage>
        <taxon>Bacteria</taxon>
        <taxon>Bacillati</taxon>
        <taxon>Bacillota</taxon>
        <taxon>Clostridia</taxon>
        <taxon>Eubacteriales</taxon>
        <taxon>Clostridiaceae</taxon>
        <taxon>Clostridium</taxon>
    </lineage>
</organism>
<dbReference type="SUPFAM" id="SSF56784">
    <property type="entry name" value="HAD-like"/>
    <property type="match status" value="1"/>
</dbReference>
<feature type="transmembrane region" description="Helical" evidence="7">
    <location>
        <begin position="750"/>
        <end position="770"/>
    </location>
</feature>
<dbReference type="SUPFAM" id="SSF81653">
    <property type="entry name" value="Calcium ATPase, transduction domain A"/>
    <property type="match status" value="1"/>
</dbReference>
<evidence type="ECO:0000256" key="5">
    <source>
        <dbReference type="ARBA" id="ARBA00022989"/>
    </source>
</evidence>
<keyword evidence="10" id="KW-1185">Reference proteome</keyword>
<evidence type="ECO:0000256" key="3">
    <source>
        <dbReference type="ARBA" id="ARBA00022475"/>
    </source>
</evidence>
<dbReference type="InterPro" id="IPR008250">
    <property type="entry name" value="ATPase_P-typ_transduc_dom_A_sf"/>
</dbReference>
<dbReference type="InterPro" id="IPR023299">
    <property type="entry name" value="ATPase_P-typ_cyto_dom_N"/>
</dbReference>
<dbReference type="KEGG" id="csq:CSCA_3550"/>
<dbReference type="SUPFAM" id="SSF81660">
    <property type="entry name" value="Metal cation-transporting ATPase, ATP-binding domain N"/>
    <property type="match status" value="1"/>
</dbReference>
<evidence type="ECO:0000256" key="4">
    <source>
        <dbReference type="ARBA" id="ARBA00022692"/>
    </source>
</evidence>
<dbReference type="STRING" id="1548.CSCA_3550"/>
<dbReference type="GO" id="GO:1902600">
    <property type="term" value="P:proton transmembrane transport"/>
    <property type="evidence" value="ECO:0007669"/>
    <property type="project" value="TreeGrafter"/>
</dbReference>
<name>A0A0E3M7F9_CLOSL</name>
<keyword evidence="3" id="KW-1003">Cell membrane</keyword>
<keyword evidence="6 7" id="KW-0472">Membrane</keyword>
<feature type="domain" description="Cation-transporting P-type ATPase N-terminal" evidence="8">
    <location>
        <begin position="3"/>
        <end position="77"/>
    </location>
</feature>
<keyword evidence="5 7" id="KW-1133">Transmembrane helix</keyword>
<dbReference type="SUPFAM" id="SSF81665">
    <property type="entry name" value="Calcium ATPase, transmembrane domain M"/>
    <property type="match status" value="1"/>
</dbReference>
<dbReference type="Pfam" id="PF13246">
    <property type="entry name" value="Cation_ATPase"/>
    <property type="match status" value="1"/>
</dbReference>
<reference evidence="9 10" key="1">
    <citation type="journal article" date="2015" name="J. Biotechnol.">
        <title>Complete genome sequence of a malodorant-producing acetogen, Clostridium scatologenes ATCC 25775(T).</title>
        <authorList>
            <person name="Zhu Z."/>
            <person name="Guo T."/>
            <person name="Zheng H."/>
            <person name="Song T."/>
            <person name="Ouyang P."/>
            <person name="Xie J."/>
        </authorList>
    </citation>
    <scope>NUCLEOTIDE SEQUENCE [LARGE SCALE GENOMIC DNA]</scope>
    <source>
        <strain evidence="9 10">ATCC 25775</strain>
    </source>
</reference>
<evidence type="ECO:0000259" key="8">
    <source>
        <dbReference type="SMART" id="SM00831"/>
    </source>
</evidence>
<feature type="transmembrane region" description="Helical" evidence="7">
    <location>
        <begin position="242"/>
        <end position="263"/>
    </location>
</feature>
<dbReference type="SMART" id="SM00831">
    <property type="entry name" value="Cation_ATPase_N"/>
    <property type="match status" value="1"/>
</dbReference>
<proteinExistence type="inferred from homology"/>
<feature type="transmembrane region" description="Helical" evidence="7">
    <location>
        <begin position="705"/>
        <end position="729"/>
    </location>
</feature>
<feature type="transmembrane region" description="Helical" evidence="7">
    <location>
        <begin position="808"/>
        <end position="826"/>
    </location>
</feature>
<evidence type="ECO:0000256" key="6">
    <source>
        <dbReference type="ARBA" id="ARBA00023136"/>
    </source>
</evidence>
<feature type="transmembrane region" description="Helical" evidence="7">
    <location>
        <begin position="838"/>
        <end position="855"/>
    </location>
</feature>
<feature type="transmembrane region" description="Helical" evidence="7">
    <location>
        <begin position="83"/>
        <end position="101"/>
    </location>
</feature>
<dbReference type="InterPro" id="IPR023298">
    <property type="entry name" value="ATPase_P-typ_TM_dom_sf"/>
</dbReference>
<dbReference type="InterPro" id="IPR023214">
    <property type="entry name" value="HAD_sf"/>
</dbReference>
<keyword evidence="4 7" id="KW-0812">Transmembrane</keyword>
<feature type="transmembrane region" description="Helical" evidence="7">
    <location>
        <begin position="776"/>
        <end position="796"/>
    </location>
</feature>
<dbReference type="GO" id="GO:0030007">
    <property type="term" value="P:intracellular potassium ion homeostasis"/>
    <property type="evidence" value="ECO:0007669"/>
    <property type="project" value="TreeGrafter"/>
</dbReference>
<dbReference type="GO" id="GO:0036376">
    <property type="term" value="P:sodium ion export across plasma membrane"/>
    <property type="evidence" value="ECO:0007669"/>
    <property type="project" value="TreeGrafter"/>
</dbReference>
<dbReference type="GO" id="GO:0005886">
    <property type="term" value="C:plasma membrane"/>
    <property type="evidence" value="ECO:0007669"/>
    <property type="project" value="UniProtKB-SubCell"/>
</dbReference>
<feature type="transmembrane region" description="Helical" evidence="7">
    <location>
        <begin position="678"/>
        <end position="699"/>
    </location>
</feature>
<dbReference type="Pfam" id="PF00122">
    <property type="entry name" value="E1-E2_ATPase"/>
    <property type="match status" value="1"/>
</dbReference>
<dbReference type="PANTHER" id="PTHR43294">
    <property type="entry name" value="SODIUM/POTASSIUM-TRANSPORTING ATPASE SUBUNIT ALPHA"/>
    <property type="match status" value="1"/>
</dbReference>
<dbReference type="Pfam" id="PF00690">
    <property type="entry name" value="Cation_ATPase_N"/>
    <property type="match status" value="1"/>
</dbReference>
<dbReference type="Proteomes" id="UP000033115">
    <property type="component" value="Chromosome"/>
</dbReference>